<sequence>MERYKVPIRVVDLYSFESLALVKKFKQDLAVLIYKIQYAIECKLKEGERLKLWNKILQKIINYMNNNKTRLIGMSPAHAITLKEVIPKESAKYKRPIGKDELQLRKGTAV</sequence>
<gene>
    <name evidence="1" type="ORF">ACOLOM_LOCUS12324</name>
</gene>
<proteinExistence type="predicted"/>
<name>A0ACA9QAW3_9GLOM</name>
<comment type="caution">
    <text evidence="1">The sequence shown here is derived from an EMBL/GenBank/DDBJ whole genome shotgun (WGS) entry which is preliminary data.</text>
</comment>
<evidence type="ECO:0000313" key="2">
    <source>
        <dbReference type="Proteomes" id="UP000789525"/>
    </source>
</evidence>
<accession>A0ACA9QAW3</accession>
<feature type="non-terminal residue" evidence="1">
    <location>
        <position position="110"/>
    </location>
</feature>
<organism evidence="1 2">
    <name type="scientific">Acaulospora colombiana</name>
    <dbReference type="NCBI Taxonomy" id="27376"/>
    <lineage>
        <taxon>Eukaryota</taxon>
        <taxon>Fungi</taxon>
        <taxon>Fungi incertae sedis</taxon>
        <taxon>Mucoromycota</taxon>
        <taxon>Glomeromycotina</taxon>
        <taxon>Glomeromycetes</taxon>
        <taxon>Diversisporales</taxon>
        <taxon>Acaulosporaceae</taxon>
        <taxon>Acaulospora</taxon>
    </lineage>
</organism>
<protein>
    <submittedName>
        <fullName evidence="1">4691_t:CDS:1</fullName>
    </submittedName>
</protein>
<dbReference type="EMBL" id="CAJVPT010049413">
    <property type="protein sequence ID" value="CAG8743913.1"/>
    <property type="molecule type" value="Genomic_DNA"/>
</dbReference>
<evidence type="ECO:0000313" key="1">
    <source>
        <dbReference type="EMBL" id="CAG8743913.1"/>
    </source>
</evidence>
<keyword evidence="2" id="KW-1185">Reference proteome</keyword>
<reference evidence="1" key="1">
    <citation type="submission" date="2021-06" db="EMBL/GenBank/DDBJ databases">
        <authorList>
            <person name="Kallberg Y."/>
            <person name="Tangrot J."/>
            <person name="Rosling A."/>
        </authorList>
    </citation>
    <scope>NUCLEOTIDE SEQUENCE</scope>
    <source>
        <strain evidence="1">CL356</strain>
    </source>
</reference>
<dbReference type="Proteomes" id="UP000789525">
    <property type="component" value="Unassembled WGS sequence"/>
</dbReference>